<evidence type="ECO:0000256" key="1">
    <source>
        <dbReference type="ARBA" id="ARBA00022475"/>
    </source>
</evidence>
<dbReference type="RefSeq" id="WP_372267891.1">
    <property type="nucleotide sequence ID" value="NZ_JBFRUW010000084.1"/>
</dbReference>
<sequence length="311" mass="35737">MKVVESPKLSVAMLAPKYWLIWLGFGLLALTVNVLPYWALQKIGFGIGSLSKLVLGRRSKVAYRNFQLSFPELSDDEIKNLVNDNFKKTGLALIETGMAWFWPDWRVKRHMAVIGQDMLIEQEKNNRGVLVVCGHFLNLEMTARIFSFFAPGYGVYRAHTNLVYEFIQHRGRTWKGHQMIDRSDLKGMIRVLKSGNRLWYLPDHDYGRTSSVFVPFFGVSEAATTSGSSFLIDMSRCAVMSAVTVRKQGQYTLEISDDLSAKFPRKSPEIAARLMNEEIERMIKRDVSAWMWLHRRFKTLPEGYQGGCRYS</sequence>
<comment type="caution">
    <text evidence="10">The sequence shown here is derived from an EMBL/GenBank/DDBJ whole genome shotgun (WGS) entry which is preliminary data.</text>
</comment>
<dbReference type="Proteomes" id="UP001570417">
    <property type="component" value="Unassembled WGS sequence"/>
</dbReference>
<keyword evidence="3 9" id="KW-0808">Transferase</keyword>
<dbReference type="GO" id="GO:0016746">
    <property type="term" value="F:acyltransferase activity"/>
    <property type="evidence" value="ECO:0007669"/>
    <property type="project" value="UniProtKB-KW"/>
</dbReference>
<dbReference type="NCBIfam" id="NF005340">
    <property type="entry name" value="PRK06860.1"/>
    <property type="match status" value="1"/>
</dbReference>
<keyword evidence="6 9" id="KW-1133">Transmembrane helix</keyword>
<comment type="catalytic activity">
    <reaction evidence="9">
        <text>an alpha-Kdo-(2-&gt;4)-alpha-Kdo-(2-&gt;6)-lipid IVA + a fatty acyl-[ACP] = an alpha-Kdo-(2-&gt;4)-alpha-Kdo-(2-&gt;6)-(acyl)-lipid IVA + holo-[ACP]</text>
        <dbReference type="Rhea" id="RHEA:69396"/>
        <dbReference type="Rhea" id="RHEA-COMP:9685"/>
        <dbReference type="Rhea" id="RHEA-COMP:14125"/>
        <dbReference type="ChEBI" id="CHEBI:64479"/>
        <dbReference type="ChEBI" id="CHEBI:138651"/>
        <dbReference type="ChEBI" id="CHEBI:176429"/>
        <dbReference type="ChEBI" id="CHEBI:176430"/>
        <dbReference type="EC" id="2.3.1.241"/>
    </reaction>
</comment>
<keyword evidence="8 9" id="KW-0012">Acyltransferase</keyword>
<dbReference type="NCBIfam" id="TIGR02207">
    <property type="entry name" value="lipid_A_htrB"/>
    <property type="match status" value="1"/>
</dbReference>
<gene>
    <name evidence="9 10" type="primary">lpxL</name>
    <name evidence="10" type="ORF">AB4566_19405</name>
</gene>
<organism evidence="10 11">
    <name type="scientific">Vibrio gallaecicus</name>
    <dbReference type="NCBI Taxonomy" id="552386"/>
    <lineage>
        <taxon>Bacteria</taxon>
        <taxon>Pseudomonadati</taxon>
        <taxon>Pseudomonadota</taxon>
        <taxon>Gammaproteobacteria</taxon>
        <taxon>Vibrionales</taxon>
        <taxon>Vibrionaceae</taxon>
        <taxon>Vibrio</taxon>
    </lineage>
</organism>
<evidence type="ECO:0000313" key="11">
    <source>
        <dbReference type="Proteomes" id="UP001570417"/>
    </source>
</evidence>
<evidence type="ECO:0000256" key="3">
    <source>
        <dbReference type="ARBA" id="ARBA00022679"/>
    </source>
</evidence>
<keyword evidence="5 9" id="KW-0448">Lipopolysaccharide biosynthesis</keyword>
<evidence type="ECO:0000256" key="9">
    <source>
        <dbReference type="HAMAP-Rule" id="MF_01942"/>
    </source>
</evidence>
<dbReference type="CDD" id="cd07984">
    <property type="entry name" value="LPLAT_LABLAT-like"/>
    <property type="match status" value="1"/>
</dbReference>
<keyword evidence="4 9" id="KW-0812">Transmembrane</keyword>
<name>A0ABV4NGL3_9VIBR</name>
<comment type="subcellular location">
    <subcellularLocation>
        <location evidence="9">Cell inner membrane</location>
        <topology evidence="9">Single-pass membrane protein</topology>
    </subcellularLocation>
</comment>
<reference evidence="10 11" key="1">
    <citation type="journal article" date="2024" name="ISME J.">
        <title>Tailless and filamentous prophages are predominant in marine Vibrio.</title>
        <authorList>
            <person name="Steensen K."/>
            <person name="Seneca J."/>
            <person name="Bartlau N."/>
            <person name="Yu X.A."/>
            <person name="Hussain F.A."/>
            <person name="Polz M.F."/>
        </authorList>
    </citation>
    <scope>NUCLEOTIDE SEQUENCE [LARGE SCALE GENOMIC DNA]</scope>
    <source>
        <strain evidence="10 11">10N.222.51.A1</strain>
    </source>
</reference>
<dbReference type="Pfam" id="PF03279">
    <property type="entry name" value="Lip_A_acyltrans"/>
    <property type="match status" value="1"/>
</dbReference>
<dbReference type="PIRSF" id="PIRSF026649">
    <property type="entry name" value="MsbB"/>
    <property type="match status" value="1"/>
</dbReference>
<keyword evidence="11" id="KW-1185">Reference proteome</keyword>
<evidence type="ECO:0000256" key="6">
    <source>
        <dbReference type="ARBA" id="ARBA00022989"/>
    </source>
</evidence>
<feature type="transmembrane region" description="Helical" evidence="9">
    <location>
        <begin position="20"/>
        <end position="40"/>
    </location>
</feature>
<dbReference type="PANTHER" id="PTHR30606:SF9">
    <property type="entry name" value="LIPID A BIOSYNTHESIS LAUROYLTRANSFERASE"/>
    <property type="match status" value="1"/>
</dbReference>
<evidence type="ECO:0000256" key="7">
    <source>
        <dbReference type="ARBA" id="ARBA00023136"/>
    </source>
</evidence>
<protein>
    <recommendedName>
        <fullName evidence="9">Lipid A biosynthesis acyltransferase</fullName>
        <ecNumber evidence="9">2.3.1.241</ecNumber>
    </recommendedName>
    <alternativeName>
        <fullName evidence="9">Kdo(2)-lipid IV(A) acyltransferase</fullName>
    </alternativeName>
</protein>
<evidence type="ECO:0000256" key="2">
    <source>
        <dbReference type="ARBA" id="ARBA00022519"/>
    </source>
</evidence>
<dbReference type="InterPro" id="IPR004960">
    <property type="entry name" value="LipA_acyltrans"/>
</dbReference>
<evidence type="ECO:0000256" key="8">
    <source>
        <dbReference type="ARBA" id="ARBA00023315"/>
    </source>
</evidence>
<keyword evidence="2 9" id="KW-0997">Cell inner membrane</keyword>
<dbReference type="HAMAP" id="MF_01942">
    <property type="entry name" value="Lipid_A_LpxL_LpxP"/>
    <property type="match status" value="1"/>
</dbReference>
<dbReference type="EMBL" id="JBFRUW010000084">
    <property type="protein sequence ID" value="MFA0570438.1"/>
    <property type="molecule type" value="Genomic_DNA"/>
</dbReference>
<comment type="pathway">
    <text evidence="9">Glycolipid biosynthesis; KDO(2)-lipid A biosynthesis; KDO(2)-lipid A from CMP-3-deoxy-D-manno-octulosonate and lipid IV(A): step 3/4.</text>
</comment>
<comment type="pathway">
    <text evidence="9">Bacterial outer membrane biogenesis; lipopolysaccharide biosynthesis.</text>
</comment>
<comment type="function">
    <text evidence="9">Catalyzes the transfer of an acyl chain from an acyl-[acyl-carrier-protein] (ACP) to a Kdo(2)-lipid IV(A) to form a Kdo(2)-(acyl)-lipid IV(A).</text>
</comment>
<evidence type="ECO:0000256" key="5">
    <source>
        <dbReference type="ARBA" id="ARBA00022985"/>
    </source>
</evidence>
<keyword evidence="7 9" id="KW-0472">Membrane</keyword>
<evidence type="ECO:0000256" key="4">
    <source>
        <dbReference type="ARBA" id="ARBA00022692"/>
    </source>
</evidence>
<proteinExistence type="inferred from homology"/>
<keyword evidence="1 9" id="KW-1003">Cell membrane</keyword>
<feature type="short sequence motif" description="HXXXXD motif" evidence="9">
    <location>
        <begin position="135"/>
        <end position="140"/>
    </location>
</feature>
<dbReference type="EC" id="2.3.1.241" evidence="9"/>
<comment type="similarity">
    <text evidence="9">Belongs to the LpxL/LpxM/LpxP family.</text>
</comment>
<dbReference type="PANTHER" id="PTHR30606">
    <property type="entry name" value="LIPID A BIOSYNTHESIS LAUROYL ACYLTRANSFERASE"/>
    <property type="match status" value="1"/>
</dbReference>
<accession>A0ABV4NGL3</accession>
<evidence type="ECO:0000313" key="10">
    <source>
        <dbReference type="EMBL" id="MFA0570438.1"/>
    </source>
</evidence>
<dbReference type="InterPro" id="IPR011920">
    <property type="entry name" value="Lipid_A_LpxL_LpxP"/>
</dbReference>